<reference evidence="4 5" key="1">
    <citation type="submission" date="2018-03" db="EMBL/GenBank/DDBJ databases">
        <title>Comparative analysis of microorganisms from saline springs in Andes Mountain Range, Colombia.</title>
        <authorList>
            <person name="Rubin E."/>
        </authorList>
    </citation>
    <scope>NUCLEOTIDE SEQUENCE [LARGE SCALE GENOMIC DNA]</scope>
    <source>
        <strain evidence="4 5">CG 35</strain>
    </source>
</reference>
<dbReference type="RefSeq" id="WP_106121624.1">
    <property type="nucleotide sequence ID" value="NZ_PVTY01000001.1"/>
</dbReference>
<keyword evidence="5" id="KW-1185">Reference proteome</keyword>
<dbReference type="PROSITE" id="PS50937">
    <property type="entry name" value="HTH_MERR_2"/>
    <property type="match status" value="1"/>
</dbReference>
<comment type="caution">
    <text evidence="4">The sequence shown here is derived from an EMBL/GenBank/DDBJ whole genome shotgun (WGS) entry which is preliminary data.</text>
</comment>
<evidence type="ECO:0000313" key="5">
    <source>
        <dbReference type="Proteomes" id="UP000238217"/>
    </source>
</evidence>
<dbReference type="GO" id="GO:0003700">
    <property type="term" value="F:DNA-binding transcription factor activity"/>
    <property type="evidence" value="ECO:0007669"/>
    <property type="project" value="InterPro"/>
</dbReference>
<dbReference type="PANTHER" id="PTHR30204">
    <property type="entry name" value="REDOX-CYCLING DRUG-SENSING TRANSCRIPTIONAL ACTIVATOR SOXR"/>
    <property type="match status" value="1"/>
</dbReference>
<dbReference type="SMART" id="SM00422">
    <property type="entry name" value="HTH_MERR"/>
    <property type="match status" value="1"/>
</dbReference>
<sequence length="254" mass="28457">MSASPAPKPRPKPAETSTERAATHVFTISEVLRELQNEFPDLTASKLRFLEERDLVEPARTASGYRKYCAADVERLRFILALQRDRYMPLDVIKQTMDAIDSGETPEALPQAAPVGPREVTDEMAAQITGRIRPMSRKELRAHSGATRGMLDTLEKFRIIQADAEGNYSHHDLKAVKAVRVLARYGLEPKHLVNIRRSADNELDLISRAMAPHAARKDTAARARVAESSKEMLQCLKELRASIMDTSVEQLDKN</sequence>
<evidence type="ECO:0000256" key="2">
    <source>
        <dbReference type="SAM" id="MobiDB-lite"/>
    </source>
</evidence>
<dbReference type="AlphaFoldDB" id="A0A2T0YSZ0"/>
<keyword evidence="1" id="KW-0238">DNA-binding</keyword>
<accession>A0A2T0YSZ0</accession>
<organism evidence="4 5">
    <name type="scientific">Nesterenkonia sandarakina</name>
    <dbReference type="NCBI Taxonomy" id="272918"/>
    <lineage>
        <taxon>Bacteria</taxon>
        <taxon>Bacillati</taxon>
        <taxon>Actinomycetota</taxon>
        <taxon>Actinomycetes</taxon>
        <taxon>Micrococcales</taxon>
        <taxon>Micrococcaceae</taxon>
        <taxon>Nesterenkonia</taxon>
    </lineage>
</organism>
<evidence type="ECO:0000259" key="3">
    <source>
        <dbReference type="PROSITE" id="PS50937"/>
    </source>
</evidence>
<dbReference type="InterPro" id="IPR047057">
    <property type="entry name" value="MerR_fam"/>
</dbReference>
<dbReference type="SUPFAM" id="SSF46955">
    <property type="entry name" value="Putative DNA-binding domain"/>
    <property type="match status" value="1"/>
</dbReference>
<feature type="domain" description="HTH merR-type" evidence="3">
    <location>
        <begin position="41"/>
        <end position="99"/>
    </location>
</feature>
<dbReference type="Proteomes" id="UP000238217">
    <property type="component" value="Unassembled WGS sequence"/>
</dbReference>
<proteinExistence type="predicted"/>
<dbReference type="CDD" id="cd00592">
    <property type="entry name" value="HTH_MerR-like"/>
    <property type="match status" value="1"/>
</dbReference>
<dbReference type="GO" id="GO:0003677">
    <property type="term" value="F:DNA binding"/>
    <property type="evidence" value="ECO:0007669"/>
    <property type="project" value="UniProtKB-KW"/>
</dbReference>
<dbReference type="Gene3D" id="1.10.1660.10">
    <property type="match status" value="1"/>
</dbReference>
<feature type="region of interest" description="Disordered" evidence="2">
    <location>
        <begin position="1"/>
        <end position="22"/>
    </location>
</feature>
<dbReference type="OrthoDB" id="3191171at2"/>
<protein>
    <submittedName>
        <fullName evidence="4">MerR-like DNA binding protein</fullName>
    </submittedName>
</protein>
<evidence type="ECO:0000256" key="1">
    <source>
        <dbReference type="ARBA" id="ARBA00023125"/>
    </source>
</evidence>
<dbReference type="EMBL" id="PVTY01000001">
    <property type="protein sequence ID" value="PRZ18913.1"/>
    <property type="molecule type" value="Genomic_DNA"/>
</dbReference>
<dbReference type="InterPro" id="IPR000551">
    <property type="entry name" value="MerR-type_HTH_dom"/>
</dbReference>
<dbReference type="InterPro" id="IPR009061">
    <property type="entry name" value="DNA-bd_dom_put_sf"/>
</dbReference>
<evidence type="ECO:0000313" key="4">
    <source>
        <dbReference type="EMBL" id="PRZ18913.1"/>
    </source>
</evidence>
<gene>
    <name evidence="4" type="ORF">BCL67_101221</name>
</gene>
<dbReference type="Pfam" id="PF13411">
    <property type="entry name" value="MerR_1"/>
    <property type="match status" value="1"/>
</dbReference>
<dbReference type="PANTHER" id="PTHR30204:SF89">
    <property type="entry name" value="HTH MERR-TYPE DOMAIN-CONTAINING PROTEIN"/>
    <property type="match status" value="1"/>
</dbReference>
<name>A0A2T0YSZ0_9MICC</name>